<dbReference type="Gene3D" id="3.40.50.1580">
    <property type="entry name" value="Nucleoside phosphorylase domain"/>
    <property type="match status" value="1"/>
</dbReference>
<dbReference type="EC" id="2.4.2.28" evidence="4"/>
<dbReference type="SUPFAM" id="SSF53167">
    <property type="entry name" value="Purine and uridine phosphorylases"/>
    <property type="match status" value="1"/>
</dbReference>
<dbReference type="InterPro" id="IPR010044">
    <property type="entry name" value="MTAP"/>
</dbReference>
<gene>
    <name evidence="6" type="ORF">LOD99_16001</name>
</gene>
<dbReference type="Proteomes" id="UP001165289">
    <property type="component" value="Unassembled WGS sequence"/>
</dbReference>
<feature type="site" description="Important for substrate specificity" evidence="4">
    <location>
        <position position="231"/>
    </location>
</feature>
<dbReference type="AlphaFoldDB" id="A0AAV7K8V9"/>
<dbReference type="EMBL" id="JAKMXF010000133">
    <property type="protein sequence ID" value="KAI6656696.1"/>
    <property type="molecule type" value="Genomic_DNA"/>
</dbReference>
<evidence type="ECO:0000256" key="1">
    <source>
        <dbReference type="ARBA" id="ARBA00022676"/>
    </source>
</evidence>
<name>A0AAV7K8V9_9METZ</name>
<protein>
    <recommendedName>
        <fullName evidence="4">S-methyl-5'-thioadenosine phosphorylase</fullName>
        <ecNumber evidence="4">2.4.2.28</ecNumber>
    </recommendedName>
    <alternativeName>
        <fullName evidence="4">5'-methylthioadenosine phosphorylase</fullName>
        <shortName evidence="4">MTA phosphorylase</shortName>
        <shortName evidence="4">MTAP</shortName>
        <shortName evidence="4">MTAPase</shortName>
    </alternativeName>
</protein>
<comment type="caution">
    <text evidence="6">The sequence shown here is derived from an EMBL/GenBank/DDBJ whole genome shotgun (WGS) entry which is preliminary data.</text>
</comment>
<feature type="binding site" evidence="4">
    <location>
        <position position="15"/>
    </location>
    <ligand>
        <name>phosphate</name>
        <dbReference type="ChEBI" id="CHEBI:43474"/>
    </ligand>
</feature>
<dbReference type="InterPro" id="IPR018099">
    <property type="entry name" value="Purine_phosphorylase-2_CS"/>
</dbReference>
<feature type="domain" description="Nucleoside phosphorylase" evidence="5">
    <location>
        <begin position="8"/>
        <end position="253"/>
    </location>
</feature>
<dbReference type="PROSITE" id="PS01240">
    <property type="entry name" value="PNP_MTAP_2"/>
    <property type="match status" value="1"/>
</dbReference>
<feature type="binding site" evidence="4">
    <location>
        <position position="195"/>
    </location>
    <ligand>
        <name>phosphate</name>
        <dbReference type="ChEBI" id="CHEBI:43474"/>
    </ligand>
</feature>
<organism evidence="6 7">
    <name type="scientific">Oopsacas minuta</name>
    <dbReference type="NCBI Taxonomy" id="111878"/>
    <lineage>
        <taxon>Eukaryota</taxon>
        <taxon>Metazoa</taxon>
        <taxon>Porifera</taxon>
        <taxon>Hexactinellida</taxon>
        <taxon>Hexasterophora</taxon>
        <taxon>Lyssacinosida</taxon>
        <taxon>Leucopsacidae</taxon>
        <taxon>Oopsacas</taxon>
    </lineage>
</organism>
<evidence type="ECO:0000256" key="2">
    <source>
        <dbReference type="ARBA" id="ARBA00022679"/>
    </source>
</evidence>
<evidence type="ECO:0000313" key="7">
    <source>
        <dbReference type="Proteomes" id="UP001165289"/>
    </source>
</evidence>
<keyword evidence="1 4" id="KW-0328">Glycosyltransferase</keyword>
<dbReference type="GO" id="GO:0019509">
    <property type="term" value="P:L-methionine salvage from methylthioadenosine"/>
    <property type="evidence" value="ECO:0007669"/>
    <property type="project" value="UniProtKB-UniRule"/>
</dbReference>
<proteinExistence type="inferred from homology"/>
<dbReference type="GO" id="GO:0005829">
    <property type="term" value="C:cytosol"/>
    <property type="evidence" value="ECO:0007669"/>
    <property type="project" value="TreeGrafter"/>
</dbReference>
<dbReference type="HAMAP" id="MF_01963">
    <property type="entry name" value="MTAP"/>
    <property type="match status" value="1"/>
</dbReference>
<accession>A0AAV7K8V9</accession>
<evidence type="ECO:0000256" key="4">
    <source>
        <dbReference type="HAMAP-Rule" id="MF_03155"/>
    </source>
</evidence>
<dbReference type="CDD" id="cd09010">
    <property type="entry name" value="MTAP_SsMTAPII_like_MTIP"/>
    <property type="match status" value="1"/>
</dbReference>
<keyword evidence="3 4" id="KW-0660">Purine salvage</keyword>
<evidence type="ECO:0000256" key="3">
    <source>
        <dbReference type="ARBA" id="ARBA00022726"/>
    </source>
</evidence>
<comment type="subcellular location">
    <subcellularLocation>
        <location evidence="4">Cytoplasm</location>
    </subcellularLocation>
    <subcellularLocation>
        <location evidence="4">Nucleus</location>
    </subcellularLocation>
</comment>
<comment type="function">
    <text evidence="4">Catalyzes the reversible phosphorylation of S-methyl-5'-thioadenosine (MTA) to adenine and 5-methylthioribose-1-phosphate. Involved in the breakdown of MTA, a major by-product of polyamine biosynthesis. Responsible for the first step in the methionine salvage pathway after MTA has been generated from S-adenosylmethionine. Has broad substrate specificity with 6-aminopurine nucleosides as preferred substrates.</text>
</comment>
<sequence length="277" mass="30380">MADKMALKVGIIGGTGFDDPLILTDRQELNVPTPFGATSAPLINGTISGVPCVLLLRHGLKHEISPTHVPFRANIHALKSVGCTHLLATTACGSLREEIVPGEVLVVLDQFIDRTTKRHSTFYDGTTDIYEGVCHIPMAEPFCHHTRHILSQSCTQLGYKFLKTGTVVTIEGPRFSTKAESKLYQNWNCDVINMTTVPEVTLATELGMSYAALALPTDYDCWRDGTESVTVENVLKVLKVNGGKAKEVIVKSIENLKESDWLVVSENNRRKAVTSVM</sequence>
<feature type="binding site" evidence="4">
    <location>
        <begin position="218"/>
        <end position="220"/>
    </location>
    <ligand>
        <name>substrate</name>
    </ligand>
</feature>
<comment type="pathway">
    <text evidence="4">Amino-acid biosynthesis; L-methionine biosynthesis via salvage pathway; S-methyl-5-thio-alpha-D-ribose 1-phosphate from S-methyl-5'-thioadenosine (phosphorylase route): step 1/1.</text>
</comment>
<comment type="catalytic activity">
    <reaction evidence="4">
        <text>S-methyl-5'-thioadenosine + phosphate = 5-(methylsulfanyl)-alpha-D-ribose 1-phosphate + adenine</text>
        <dbReference type="Rhea" id="RHEA:11852"/>
        <dbReference type="ChEBI" id="CHEBI:16708"/>
        <dbReference type="ChEBI" id="CHEBI:17509"/>
        <dbReference type="ChEBI" id="CHEBI:43474"/>
        <dbReference type="ChEBI" id="CHEBI:58533"/>
        <dbReference type="EC" id="2.4.2.28"/>
    </reaction>
</comment>
<comment type="subunit">
    <text evidence="4">Homotrimer.</text>
</comment>
<dbReference type="GO" id="GO:0005634">
    <property type="term" value="C:nucleus"/>
    <property type="evidence" value="ECO:0007669"/>
    <property type="project" value="UniProtKB-SubCell"/>
</dbReference>
<keyword evidence="4" id="KW-0539">Nucleus</keyword>
<dbReference type="Pfam" id="PF01048">
    <property type="entry name" value="PNP_UDP_1"/>
    <property type="match status" value="1"/>
</dbReference>
<dbReference type="InterPro" id="IPR000845">
    <property type="entry name" value="Nucleoside_phosphorylase_d"/>
</dbReference>
<dbReference type="NCBIfam" id="TIGR01694">
    <property type="entry name" value="MTAP"/>
    <property type="match status" value="1"/>
</dbReference>
<comment type="similarity">
    <text evidence="4">Belongs to the PNP/MTAP phosphorylase family. MTAP subfamily.</text>
</comment>
<dbReference type="PANTHER" id="PTHR42679:SF2">
    <property type="entry name" value="S-METHYL-5'-THIOADENOSINE PHOSPHORYLASE"/>
    <property type="match status" value="1"/>
</dbReference>
<dbReference type="InterPro" id="IPR035994">
    <property type="entry name" value="Nucleoside_phosphorylase_sf"/>
</dbReference>
<feature type="binding site" evidence="4">
    <location>
        <begin position="90"/>
        <end position="91"/>
    </location>
    <ligand>
        <name>phosphate</name>
        <dbReference type="ChEBI" id="CHEBI:43474"/>
    </ligand>
</feature>
<feature type="binding site" evidence="4">
    <location>
        <begin position="57"/>
        <end position="58"/>
    </location>
    <ligand>
        <name>phosphate</name>
        <dbReference type="ChEBI" id="CHEBI:43474"/>
    </ligand>
</feature>
<evidence type="ECO:0000313" key="6">
    <source>
        <dbReference type="EMBL" id="KAI6656696.1"/>
    </source>
</evidence>
<dbReference type="GO" id="GO:0006166">
    <property type="term" value="P:purine ribonucleoside salvage"/>
    <property type="evidence" value="ECO:0007669"/>
    <property type="project" value="UniProtKB-KW"/>
</dbReference>
<evidence type="ECO:0000259" key="5">
    <source>
        <dbReference type="Pfam" id="PF01048"/>
    </source>
</evidence>
<reference evidence="6 7" key="1">
    <citation type="journal article" date="2023" name="BMC Biol.">
        <title>The compact genome of the sponge Oopsacas minuta (Hexactinellida) is lacking key metazoan core genes.</title>
        <authorList>
            <person name="Santini S."/>
            <person name="Schenkelaars Q."/>
            <person name="Jourda C."/>
            <person name="Duchesne M."/>
            <person name="Belahbib H."/>
            <person name="Rocher C."/>
            <person name="Selva M."/>
            <person name="Riesgo A."/>
            <person name="Vervoort M."/>
            <person name="Leys S.P."/>
            <person name="Kodjabachian L."/>
            <person name="Le Bivic A."/>
            <person name="Borchiellini C."/>
            <person name="Claverie J.M."/>
            <person name="Renard E."/>
        </authorList>
    </citation>
    <scope>NUCLEOTIDE SEQUENCE [LARGE SCALE GENOMIC DNA]</scope>
    <source>
        <strain evidence="6">SPO-2</strain>
    </source>
</reference>
<dbReference type="GO" id="GO:0017061">
    <property type="term" value="F:S-methyl-5-thioadenosine phosphorylase activity"/>
    <property type="evidence" value="ECO:0007669"/>
    <property type="project" value="UniProtKB-UniRule"/>
</dbReference>
<dbReference type="PANTHER" id="PTHR42679">
    <property type="entry name" value="S-METHYL-5'-THIOADENOSINE PHOSPHORYLASE"/>
    <property type="match status" value="1"/>
</dbReference>
<feature type="binding site" evidence="4">
    <location>
        <position position="194"/>
    </location>
    <ligand>
        <name>substrate</name>
    </ligand>
</feature>
<keyword evidence="4" id="KW-0963">Cytoplasm</keyword>
<feature type="site" description="Important for substrate specificity" evidence="4">
    <location>
        <position position="176"/>
    </location>
</feature>
<keyword evidence="7" id="KW-1185">Reference proteome</keyword>
<keyword evidence="2 4" id="KW-0808">Transferase</keyword>